<gene>
    <name evidence="6" type="ORF">FOZ76_21480</name>
</gene>
<dbReference type="SUPFAM" id="SSF46689">
    <property type="entry name" value="Homeodomain-like"/>
    <property type="match status" value="1"/>
</dbReference>
<evidence type="ECO:0000259" key="5">
    <source>
        <dbReference type="PROSITE" id="PS50977"/>
    </source>
</evidence>
<dbReference type="PANTHER" id="PTHR47506">
    <property type="entry name" value="TRANSCRIPTIONAL REGULATORY PROTEIN"/>
    <property type="match status" value="1"/>
</dbReference>
<dbReference type="InterPro" id="IPR001647">
    <property type="entry name" value="HTH_TetR"/>
</dbReference>
<evidence type="ECO:0000256" key="3">
    <source>
        <dbReference type="ARBA" id="ARBA00023163"/>
    </source>
</evidence>
<dbReference type="InterPro" id="IPR041479">
    <property type="entry name" value="TetR_CgmR_C"/>
</dbReference>
<accession>A0A556AC02</accession>
<keyword evidence="7" id="KW-1185">Reference proteome</keyword>
<proteinExistence type="predicted"/>
<dbReference type="OrthoDB" id="9809772at2"/>
<feature type="DNA-binding region" description="H-T-H motif" evidence="4">
    <location>
        <begin position="29"/>
        <end position="48"/>
    </location>
</feature>
<dbReference type="Pfam" id="PF17937">
    <property type="entry name" value="TetR_C_28"/>
    <property type="match status" value="1"/>
</dbReference>
<organism evidence="6 7">
    <name type="scientific">Verticiella sediminum</name>
    <dbReference type="NCBI Taxonomy" id="1247510"/>
    <lineage>
        <taxon>Bacteria</taxon>
        <taxon>Pseudomonadati</taxon>
        <taxon>Pseudomonadota</taxon>
        <taxon>Betaproteobacteria</taxon>
        <taxon>Burkholderiales</taxon>
        <taxon>Alcaligenaceae</taxon>
        <taxon>Verticiella</taxon>
    </lineage>
</organism>
<evidence type="ECO:0000256" key="4">
    <source>
        <dbReference type="PROSITE-ProRule" id="PRU00335"/>
    </source>
</evidence>
<evidence type="ECO:0000256" key="2">
    <source>
        <dbReference type="ARBA" id="ARBA00023125"/>
    </source>
</evidence>
<keyword evidence="3" id="KW-0804">Transcription</keyword>
<protein>
    <submittedName>
        <fullName evidence="6">TetR/AcrR family transcriptional regulator</fullName>
    </submittedName>
</protein>
<sequence length="179" mass="19561">MGRRRSIDREAVLDAAEAIVIESGAAGLTIDAVARAMGITKGGVQYAFGSKDALVDAMLERWDRTYEAQLRELAGAAPTPVDAMRAHIRIMRELPDAGHVKAASLMAALIREPERLAGTRAWYAERMRGLDAASDEGRRARLAFLAAEGAFLLRYFGFMDMSRDEWDSAFADIDRLAGA</sequence>
<dbReference type="PROSITE" id="PS50977">
    <property type="entry name" value="HTH_TETR_2"/>
    <property type="match status" value="1"/>
</dbReference>
<dbReference type="PANTHER" id="PTHR47506:SF1">
    <property type="entry name" value="HTH-TYPE TRANSCRIPTIONAL REGULATOR YJDC"/>
    <property type="match status" value="1"/>
</dbReference>
<name>A0A556AC02_9BURK</name>
<dbReference type="PRINTS" id="PR00455">
    <property type="entry name" value="HTHTETR"/>
</dbReference>
<dbReference type="EMBL" id="VLTJ01000039">
    <property type="protein sequence ID" value="TSH90397.1"/>
    <property type="molecule type" value="Genomic_DNA"/>
</dbReference>
<reference evidence="6 7" key="1">
    <citation type="submission" date="2019-07" db="EMBL/GenBank/DDBJ databases">
        <title>Qingshengfaniella alkalisoli gen. nov., sp. nov., isolated from saline soil.</title>
        <authorList>
            <person name="Xu L."/>
            <person name="Huang X.-X."/>
            <person name="Sun J.-Q."/>
        </authorList>
    </citation>
    <scope>NUCLEOTIDE SEQUENCE [LARGE SCALE GENOMIC DNA]</scope>
    <source>
        <strain evidence="6 7">DSM 27279</strain>
    </source>
</reference>
<dbReference type="AlphaFoldDB" id="A0A556AC02"/>
<keyword evidence="1" id="KW-0805">Transcription regulation</keyword>
<feature type="domain" description="HTH tetR-type" evidence="5">
    <location>
        <begin position="6"/>
        <end position="66"/>
    </location>
</feature>
<dbReference type="Proteomes" id="UP000318405">
    <property type="component" value="Unassembled WGS sequence"/>
</dbReference>
<evidence type="ECO:0000256" key="1">
    <source>
        <dbReference type="ARBA" id="ARBA00023015"/>
    </source>
</evidence>
<dbReference type="GO" id="GO:0003677">
    <property type="term" value="F:DNA binding"/>
    <property type="evidence" value="ECO:0007669"/>
    <property type="project" value="UniProtKB-UniRule"/>
</dbReference>
<comment type="caution">
    <text evidence="6">The sequence shown here is derived from an EMBL/GenBank/DDBJ whole genome shotgun (WGS) entry which is preliminary data.</text>
</comment>
<dbReference type="InterPro" id="IPR009057">
    <property type="entry name" value="Homeodomain-like_sf"/>
</dbReference>
<evidence type="ECO:0000313" key="7">
    <source>
        <dbReference type="Proteomes" id="UP000318405"/>
    </source>
</evidence>
<keyword evidence="2 4" id="KW-0238">DNA-binding</keyword>
<dbReference type="Gene3D" id="1.10.357.10">
    <property type="entry name" value="Tetracycline Repressor, domain 2"/>
    <property type="match status" value="1"/>
</dbReference>
<dbReference type="RefSeq" id="WP_143950313.1">
    <property type="nucleotide sequence ID" value="NZ_BAABMB010000003.1"/>
</dbReference>
<dbReference type="Pfam" id="PF00440">
    <property type="entry name" value="TetR_N"/>
    <property type="match status" value="1"/>
</dbReference>
<evidence type="ECO:0000313" key="6">
    <source>
        <dbReference type="EMBL" id="TSH90397.1"/>
    </source>
</evidence>